<dbReference type="Pfam" id="PF19263">
    <property type="entry name" value="DUF5906"/>
    <property type="match status" value="1"/>
</dbReference>
<dbReference type="Gene3D" id="3.40.50.300">
    <property type="entry name" value="P-loop containing nucleotide triphosphate hydrolases"/>
    <property type="match status" value="1"/>
</dbReference>
<name>H6WG12_9CAUD</name>
<feature type="domain" description="NrS-1 polymerase-like helicase" evidence="1">
    <location>
        <begin position="236"/>
        <end position="335"/>
    </location>
</feature>
<dbReference type="InterPro" id="IPR045455">
    <property type="entry name" value="NrS-1_pol-like_helicase"/>
</dbReference>
<evidence type="ECO:0000313" key="3">
    <source>
        <dbReference type="Proteomes" id="UP000007178"/>
    </source>
</evidence>
<dbReference type="SUPFAM" id="SSF52540">
    <property type="entry name" value="P-loop containing nucleoside triphosphate hydrolases"/>
    <property type="match status" value="1"/>
</dbReference>
<reference evidence="2 3" key="1">
    <citation type="journal article" date="2012" name="Proc. Natl. Acad. Sci. U.S.A.">
        <title>A novel lineage of myoviruses infecting cyanobacteria is widespread in the oceans.</title>
        <authorList>
            <person name="Sabehi G."/>
            <person name="Shaulov L."/>
            <person name="Silver D.H."/>
            <person name="Yanai I."/>
            <person name="Harel A."/>
            <person name="Lindell D."/>
        </authorList>
    </citation>
    <scope>NUCLEOTIDE SEQUENCE [LARGE SCALE GENOMIC DNA]</scope>
</reference>
<organism evidence="2 3">
    <name type="scientific">Cyanophage S-TIM5</name>
    <dbReference type="NCBI Taxonomy" id="1137745"/>
    <lineage>
        <taxon>Viruses</taxon>
        <taxon>Duplodnaviria</taxon>
        <taxon>Heunggongvirae</taxon>
        <taxon>Uroviricota</taxon>
        <taxon>Caudoviricetes</taxon>
        <taxon>Aurunvirus</taxon>
        <taxon>Aurunvirus STIM5</taxon>
    </lineage>
</organism>
<dbReference type="Proteomes" id="UP000007178">
    <property type="component" value="Segment"/>
</dbReference>
<dbReference type="RefSeq" id="YP_007006150.1">
    <property type="nucleotide sequence ID" value="NC_019516.2"/>
</dbReference>
<dbReference type="KEGG" id="vg:14013943"/>
<keyword evidence="3" id="KW-1185">Reference proteome</keyword>
<evidence type="ECO:0000313" key="2">
    <source>
        <dbReference type="EMBL" id="AEZ65736.1"/>
    </source>
</evidence>
<dbReference type="InterPro" id="IPR027417">
    <property type="entry name" value="P-loop_NTPase"/>
</dbReference>
<dbReference type="GeneID" id="14013943"/>
<accession>H6WG12</accession>
<proteinExistence type="predicted"/>
<protein>
    <submittedName>
        <fullName evidence="2">DNA primase</fullName>
    </submittedName>
</protein>
<evidence type="ECO:0000259" key="1">
    <source>
        <dbReference type="Pfam" id="PF19263"/>
    </source>
</evidence>
<sequence length="619" mass="70066">MPRKKSEKEHDSAFATLTPSTPAEMYNNLTPWLQKKGCILRFDYGAKLQSYHSLYTWGDPTPIRGIEFPNGFSVAMPADEDYLQGIQKTLLGIASGQDGDGLTAEEAEFALPLVIYRQGRASDIVDHVLGLQTLKARYHKKMGGGLYEQGIAFKPDTTLGKNTSTSPIFSYLPEKSWFKEEIQNLCFEDIVKIFPEFEAKMIKLILGRAVVGRSGTVHPGTSEVINHGFRKAGVVIGEPGVGKTITLNGVLDAMKYLGYEVTAMGDFGSRFNQGEIITSHLAYNDDLTTEGLKSMLTAHSFKSVVTGGTERVENKGTDAVEVVANTVILANCNEWKPELTYDLDSGAISRLAPIATYRLYELEEMSEKAGHDVHPASHIRFLCEKYKVEPRTLYIRLLRDCADFFMEKCKGEQGEDVHFYSEALLPYMKVQMHKAALESFLRFMLIAYAIRKRKAKGPWLPELTLNSFEDAYESTRFLMIDKRADNLRTLMKQDWEYNSRPSRHPYWAQRKLLITSVDKAWSALQESKASKDVALSVEMVLDVLRLRDGFNMGKKMPYVVRTWESVKGEAKKIYALADRLLNQISEEERLEICNHMTHCDSNWLYDPDYDPKKVGPITK</sequence>
<dbReference type="EMBL" id="JQ245707">
    <property type="protein sequence ID" value="AEZ65736.1"/>
    <property type="molecule type" value="Genomic_DNA"/>
</dbReference>